<evidence type="ECO:0000256" key="4">
    <source>
        <dbReference type="ARBA" id="ARBA00022692"/>
    </source>
</evidence>
<comment type="similarity">
    <text evidence="2">Belongs to the concentrative nucleoside transporter (CNT) (TC 2.A.41) family.</text>
</comment>
<evidence type="ECO:0000256" key="7">
    <source>
        <dbReference type="SAM" id="MobiDB-lite"/>
    </source>
</evidence>
<dbReference type="Pfam" id="PF01773">
    <property type="entry name" value="Nucleos_tra2_N"/>
    <property type="match status" value="1"/>
</dbReference>
<evidence type="ECO:0000259" key="11">
    <source>
        <dbReference type="Pfam" id="PF07670"/>
    </source>
</evidence>
<dbReference type="Pfam" id="PF07670">
    <property type="entry name" value="Gate"/>
    <property type="match status" value="1"/>
</dbReference>
<dbReference type="PANTHER" id="PTHR10590">
    <property type="entry name" value="SODIUM/NUCLEOSIDE COTRANSPORTER"/>
    <property type="match status" value="1"/>
</dbReference>
<dbReference type="STRING" id="983967.A0A1E4T691"/>
<evidence type="ECO:0000256" key="5">
    <source>
        <dbReference type="ARBA" id="ARBA00022989"/>
    </source>
</evidence>
<keyword evidence="4 8" id="KW-0812">Transmembrane</keyword>
<feature type="transmembrane region" description="Helical" evidence="8">
    <location>
        <begin position="71"/>
        <end position="90"/>
    </location>
</feature>
<feature type="compositionally biased region" description="Polar residues" evidence="7">
    <location>
        <begin position="1"/>
        <end position="10"/>
    </location>
</feature>
<feature type="transmembrane region" description="Helical" evidence="8">
    <location>
        <begin position="261"/>
        <end position="281"/>
    </location>
</feature>
<dbReference type="InterPro" id="IPR011642">
    <property type="entry name" value="Gate_dom"/>
</dbReference>
<organism evidence="12 13">
    <name type="scientific">[Candida] arabinofermentans NRRL YB-2248</name>
    <dbReference type="NCBI Taxonomy" id="983967"/>
    <lineage>
        <taxon>Eukaryota</taxon>
        <taxon>Fungi</taxon>
        <taxon>Dikarya</taxon>
        <taxon>Ascomycota</taxon>
        <taxon>Saccharomycotina</taxon>
        <taxon>Pichiomycetes</taxon>
        <taxon>Pichiales</taxon>
        <taxon>Pichiaceae</taxon>
        <taxon>Ogataea</taxon>
        <taxon>Ogataea/Candida clade</taxon>
    </lineage>
</organism>
<evidence type="ECO:0000256" key="2">
    <source>
        <dbReference type="ARBA" id="ARBA00009033"/>
    </source>
</evidence>
<proteinExistence type="inferred from homology"/>
<feature type="transmembrane region" description="Helical" evidence="8">
    <location>
        <begin position="521"/>
        <end position="542"/>
    </location>
</feature>
<evidence type="ECO:0008006" key="14">
    <source>
        <dbReference type="Google" id="ProtNLM"/>
    </source>
</evidence>
<dbReference type="Pfam" id="PF07662">
    <property type="entry name" value="Nucleos_tra2_C"/>
    <property type="match status" value="1"/>
</dbReference>
<feature type="transmembrane region" description="Helical" evidence="8">
    <location>
        <begin position="178"/>
        <end position="194"/>
    </location>
</feature>
<dbReference type="AlphaFoldDB" id="A0A1E4T691"/>
<keyword evidence="5 8" id="KW-1133">Transmembrane helix</keyword>
<evidence type="ECO:0000313" key="12">
    <source>
        <dbReference type="EMBL" id="ODV87266.1"/>
    </source>
</evidence>
<gene>
    <name evidence="12" type="ORF">CANARDRAFT_195265</name>
</gene>
<comment type="subcellular location">
    <subcellularLocation>
        <location evidence="1">Cell membrane</location>
        <topology evidence="1">Multi-pass membrane protein</topology>
    </subcellularLocation>
</comment>
<protein>
    <recommendedName>
        <fullName evidence="14">Concentrative nucleoside transporter C-terminal domain-containing protein</fullName>
    </recommendedName>
</protein>
<feature type="transmembrane region" description="Helical" evidence="8">
    <location>
        <begin position="201"/>
        <end position="221"/>
    </location>
</feature>
<feature type="transmembrane region" description="Helical" evidence="8">
    <location>
        <begin position="148"/>
        <end position="166"/>
    </location>
</feature>
<feature type="transmembrane region" description="Helical" evidence="8">
    <location>
        <begin position="462"/>
        <end position="480"/>
    </location>
</feature>
<evidence type="ECO:0000256" key="8">
    <source>
        <dbReference type="SAM" id="Phobius"/>
    </source>
</evidence>
<dbReference type="PANTHER" id="PTHR10590:SF4">
    <property type="entry name" value="SOLUTE CARRIER FAMILY 28 MEMBER 3"/>
    <property type="match status" value="1"/>
</dbReference>
<evidence type="ECO:0000313" key="13">
    <source>
        <dbReference type="Proteomes" id="UP000094801"/>
    </source>
</evidence>
<reference evidence="13" key="1">
    <citation type="submission" date="2016-04" db="EMBL/GenBank/DDBJ databases">
        <title>Comparative genomics of biotechnologically important yeasts.</title>
        <authorList>
            <consortium name="DOE Joint Genome Institute"/>
            <person name="Riley R."/>
            <person name="Haridas S."/>
            <person name="Wolfe K.H."/>
            <person name="Lopes M.R."/>
            <person name="Hittinger C.T."/>
            <person name="Goker M."/>
            <person name="Salamov A."/>
            <person name="Wisecaver J."/>
            <person name="Long T.M."/>
            <person name="Aerts A.L."/>
            <person name="Barry K."/>
            <person name="Choi C."/>
            <person name="Clum A."/>
            <person name="Coughlan A.Y."/>
            <person name="Deshpande S."/>
            <person name="Douglass A.P."/>
            <person name="Hanson S.J."/>
            <person name="Klenk H.-P."/>
            <person name="Labutti K."/>
            <person name="Lapidus A."/>
            <person name="Lindquist E."/>
            <person name="Lipzen A."/>
            <person name="Meier-Kolthoff J.P."/>
            <person name="Ohm R.A."/>
            <person name="Otillar R.P."/>
            <person name="Pangilinan J."/>
            <person name="Peng Y."/>
            <person name="Rokas A."/>
            <person name="Rosa C.A."/>
            <person name="Scheuner C."/>
            <person name="Sibirny A.A."/>
            <person name="Slot J.C."/>
            <person name="Stielow J.B."/>
            <person name="Sun H."/>
            <person name="Kurtzman C.P."/>
            <person name="Blackwell M."/>
            <person name="Grigoriev I.V."/>
            <person name="Jeffries T.W."/>
        </authorList>
    </citation>
    <scope>NUCLEOTIDE SEQUENCE [LARGE SCALE GENOMIC DNA]</scope>
    <source>
        <strain evidence="13">NRRL YB-2248</strain>
    </source>
</reference>
<dbReference type="GO" id="GO:0015293">
    <property type="term" value="F:symporter activity"/>
    <property type="evidence" value="ECO:0007669"/>
    <property type="project" value="TreeGrafter"/>
</dbReference>
<keyword evidence="13" id="KW-1185">Reference proteome</keyword>
<evidence type="ECO:0000256" key="6">
    <source>
        <dbReference type="ARBA" id="ARBA00023136"/>
    </source>
</evidence>
<dbReference type="InterPro" id="IPR008276">
    <property type="entry name" value="C_nuclsd_transpt"/>
</dbReference>
<feature type="transmembrane region" description="Helical" evidence="8">
    <location>
        <begin position="428"/>
        <end position="450"/>
    </location>
</feature>
<feature type="domain" description="Nucleoside transporter/FeoB GTPase Gate" evidence="11">
    <location>
        <begin position="263"/>
        <end position="360"/>
    </location>
</feature>
<dbReference type="GO" id="GO:0005337">
    <property type="term" value="F:nucleoside transmembrane transporter activity"/>
    <property type="evidence" value="ECO:0007669"/>
    <property type="project" value="InterPro"/>
</dbReference>
<dbReference type="InterPro" id="IPR002668">
    <property type="entry name" value="CNT_N_dom"/>
</dbReference>
<evidence type="ECO:0000259" key="10">
    <source>
        <dbReference type="Pfam" id="PF07662"/>
    </source>
</evidence>
<dbReference type="Proteomes" id="UP000094801">
    <property type="component" value="Unassembled WGS sequence"/>
</dbReference>
<dbReference type="EMBL" id="KV453848">
    <property type="protein sequence ID" value="ODV87266.1"/>
    <property type="molecule type" value="Genomic_DNA"/>
</dbReference>
<feature type="region of interest" description="Disordered" evidence="7">
    <location>
        <begin position="1"/>
        <end position="21"/>
    </location>
</feature>
<feature type="transmembrane region" description="Helical" evidence="8">
    <location>
        <begin position="341"/>
        <end position="360"/>
    </location>
</feature>
<evidence type="ECO:0000259" key="9">
    <source>
        <dbReference type="Pfam" id="PF01773"/>
    </source>
</evidence>
<accession>A0A1E4T691</accession>
<feature type="domain" description="Concentrative nucleoside transporter C-terminal" evidence="10">
    <location>
        <begin position="367"/>
        <end position="577"/>
    </location>
</feature>
<feature type="domain" description="Concentrative nucleoside transporter N-terminal" evidence="9">
    <location>
        <begin position="182"/>
        <end position="253"/>
    </location>
</feature>
<dbReference type="OrthoDB" id="6075923at2759"/>
<feature type="transmembrane region" description="Helical" evidence="8">
    <location>
        <begin position="102"/>
        <end position="127"/>
    </location>
</feature>
<dbReference type="InterPro" id="IPR011657">
    <property type="entry name" value="CNT_C_dom"/>
</dbReference>
<keyword evidence="3" id="KW-1003">Cell membrane</keyword>
<evidence type="ECO:0000256" key="3">
    <source>
        <dbReference type="ARBA" id="ARBA00022475"/>
    </source>
</evidence>
<name>A0A1E4T691_9ASCO</name>
<evidence type="ECO:0000256" key="1">
    <source>
        <dbReference type="ARBA" id="ARBA00004651"/>
    </source>
</evidence>
<keyword evidence="6 8" id="KW-0472">Membrane</keyword>
<feature type="transmembrane region" description="Helical" evidence="8">
    <location>
        <begin position="554"/>
        <end position="580"/>
    </location>
</feature>
<dbReference type="GO" id="GO:0005886">
    <property type="term" value="C:plasma membrane"/>
    <property type="evidence" value="ECO:0007669"/>
    <property type="project" value="UniProtKB-SubCell"/>
</dbReference>
<sequence length="591" mass="65228">MSSENPITSKKTNEANESIVDLEPKTVAEKQSTFDIETAAALSSEEDETPREKDKLAVYWNKAVSIVFHRYVVHVVVGLLFTAWWISILAQGKHRPKYLIPSFIWAIILIRLITWNTKYHYFVWGYVKKTWRFGVSIRDKLIPQKFRIFAGTCITLMAMLVGSFVPDETPDSLRKDRARSFFGVIVALLALFVTSENRRAINWYTVQSGMLMQFIVAVFVLRTKAGYDFFNFISTLARELLSFAKKGVAFLTTDDISQNTFFFFSVLPAVIFFVAVVHIWYHWGLVQWCIAKGSHFFLFTMECSGAESAVAVASPFIGQGESAILINSLLPFVTRSELHEIMCAGFATISGSVLASYISLGLNPQSLVSSCMMSIPCSLALSKMRVPETERSLSHGRVMTTEDLSKNSKKASNVIEAFSNGAALGLQIALMILTNCLCIIALVALVNGLLYYFGKFWNIHDLSLTLIFGYIFYPVAWLLGVPKSDLLTVSRLIGIKVIQNEYVGFSTLVAEADGMTPRGSLIATFALCGFANLGSVGTQIGVMKTLAPAKSKQISEMVVSALITGCIATLVSACIAGMVINDMSGFEITSS</sequence>